<gene>
    <name evidence="1" type="ORF">PoB_001823300</name>
</gene>
<evidence type="ECO:0000313" key="2">
    <source>
        <dbReference type="Proteomes" id="UP000735302"/>
    </source>
</evidence>
<protein>
    <submittedName>
        <fullName evidence="1">Uncharacterized protein</fullName>
    </submittedName>
</protein>
<comment type="caution">
    <text evidence="1">The sequence shown here is derived from an EMBL/GenBank/DDBJ whole genome shotgun (WGS) entry which is preliminary data.</text>
</comment>
<reference evidence="1 2" key="1">
    <citation type="journal article" date="2021" name="Elife">
        <title>Chloroplast acquisition without the gene transfer in kleptoplastic sea slugs, Plakobranchus ocellatus.</title>
        <authorList>
            <person name="Maeda T."/>
            <person name="Takahashi S."/>
            <person name="Yoshida T."/>
            <person name="Shimamura S."/>
            <person name="Takaki Y."/>
            <person name="Nagai Y."/>
            <person name="Toyoda A."/>
            <person name="Suzuki Y."/>
            <person name="Arimoto A."/>
            <person name="Ishii H."/>
            <person name="Satoh N."/>
            <person name="Nishiyama T."/>
            <person name="Hasebe M."/>
            <person name="Maruyama T."/>
            <person name="Minagawa J."/>
            <person name="Obokata J."/>
            <person name="Shigenobu S."/>
        </authorList>
    </citation>
    <scope>NUCLEOTIDE SEQUENCE [LARGE SCALE GENOMIC DNA]</scope>
</reference>
<proteinExistence type="predicted"/>
<dbReference type="AlphaFoldDB" id="A0AAV3ZAE7"/>
<organism evidence="1 2">
    <name type="scientific">Plakobranchus ocellatus</name>
    <dbReference type="NCBI Taxonomy" id="259542"/>
    <lineage>
        <taxon>Eukaryota</taxon>
        <taxon>Metazoa</taxon>
        <taxon>Spiralia</taxon>
        <taxon>Lophotrochozoa</taxon>
        <taxon>Mollusca</taxon>
        <taxon>Gastropoda</taxon>
        <taxon>Heterobranchia</taxon>
        <taxon>Euthyneura</taxon>
        <taxon>Panpulmonata</taxon>
        <taxon>Sacoglossa</taxon>
        <taxon>Placobranchoidea</taxon>
        <taxon>Plakobranchidae</taxon>
        <taxon>Plakobranchus</taxon>
    </lineage>
</organism>
<accession>A0AAV3ZAE7</accession>
<keyword evidence="2" id="KW-1185">Reference proteome</keyword>
<dbReference type="EMBL" id="BLXT01002163">
    <property type="protein sequence ID" value="GFN91727.1"/>
    <property type="molecule type" value="Genomic_DNA"/>
</dbReference>
<name>A0AAV3ZAE7_9GAST</name>
<evidence type="ECO:0000313" key="1">
    <source>
        <dbReference type="EMBL" id="GFN91727.1"/>
    </source>
</evidence>
<sequence length="88" mass="9994">MEECTCATMPVSSTLRYEVDNTRQTQGDEESRNHQQEQFVYASPVAEFKKKAGLDCVRKNYGRLKNLTVCDPLPMITSADVLFQGMEN</sequence>
<dbReference type="Proteomes" id="UP000735302">
    <property type="component" value="Unassembled WGS sequence"/>
</dbReference>